<name>F8NMV1_SERL9</name>
<dbReference type="AlphaFoldDB" id="F8NMV1"/>
<keyword evidence="4" id="KW-0804">Transcription</keyword>
<evidence type="ECO:0000259" key="7">
    <source>
        <dbReference type="PROSITE" id="PS50048"/>
    </source>
</evidence>
<evidence type="ECO:0000313" key="8">
    <source>
        <dbReference type="EMBL" id="EGO27926.1"/>
    </source>
</evidence>
<keyword evidence="2" id="KW-0805">Transcription regulation</keyword>
<dbReference type="InterPro" id="IPR051089">
    <property type="entry name" value="prtT"/>
</dbReference>
<feature type="compositionally biased region" description="Polar residues" evidence="6">
    <location>
        <begin position="115"/>
        <end position="132"/>
    </location>
</feature>
<accession>F8NMV1</accession>
<evidence type="ECO:0000256" key="1">
    <source>
        <dbReference type="ARBA" id="ARBA00004123"/>
    </source>
</evidence>
<evidence type="ECO:0000256" key="3">
    <source>
        <dbReference type="ARBA" id="ARBA00023125"/>
    </source>
</evidence>
<dbReference type="PANTHER" id="PTHR31845:SF17">
    <property type="entry name" value="ZN(II)2CYS6 TRANSCRIPTION FACTOR (EUROFUNG)"/>
    <property type="match status" value="1"/>
</dbReference>
<dbReference type="Gene3D" id="4.10.240.10">
    <property type="entry name" value="Zn(2)-C6 fungal-type DNA-binding domain"/>
    <property type="match status" value="1"/>
</dbReference>
<gene>
    <name evidence="8" type="ORF">SERLADRAFT_462199</name>
</gene>
<dbReference type="GO" id="GO:0005634">
    <property type="term" value="C:nucleus"/>
    <property type="evidence" value="ECO:0007669"/>
    <property type="project" value="UniProtKB-SubCell"/>
</dbReference>
<comment type="subcellular location">
    <subcellularLocation>
        <location evidence="1">Nucleus</location>
    </subcellularLocation>
</comment>
<keyword evidence="5" id="KW-0539">Nucleus</keyword>
<dbReference type="GO" id="GO:0008270">
    <property type="term" value="F:zinc ion binding"/>
    <property type="evidence" value="ECO:0007669"/>
    <property type="project" value="InterPro"/>
</dbReference>
<dbReference type="InterPro" id="IPR036864">
    <property type="entry name" value="Zn2-C6_fun-type_DNA-bd_sf"/>
</dbReference>
<evidence type="ECO:0000256" key="2">
    <source>
        <dbReference type="ARBA" id="ARBA00023015"/>
    </source>
</evidence>
<feature type="region of interest" description="Disordered" evidence="6">
    <location>
        <begin position="1"/>
        <end position="25"/>
    </location>
</feature>
<organism>
    <name type="scientific">Serpula lacrymans var. lacrymans (strain S7.9)</name>
    <name type="common">Dry rot fungus</name>
    <dbReference type="NCBI Taxonomy" id="578457"/>
    <lineage>
        <taxon>Eukaryota</taxon>
        <taxon>Fungi</taxon>
        <taxon>Dikarya</taxon>
        <taxon>Basidiomycota</taxon>
        <taxon>Agaricomycotina</taxon>
        <taxon>Agaricomycetes</taxon>
        <taxon>Agaricomycetidae</taxon>
        <taxon>Boletales</taxon>
        <taxon>Coniophorineae</taxon>
        <taxon>Serpulaceae</taxon>
        <taxon>Serpula</taxon>
    </lineage>
</organism>
<dbReference type="PROSITE" id="PS50048">
    <property type="entry name" value="ZN2_CY6_FUNGAL_2"/>
    <property type="match status" value="1"/>
</dbReference>
<dbReference type="PANTHER" id="PTHR31845">
    <property type="entry name" value="FINGER DOMAIN PROTEIN, PUTATIVE-RELATED"/>
    <property type="match status" value="1"/>
</dbReference>
<keyword evidence="3" id="KW-0238">DNA-binding</keyword>
<evidence type="ECO:0000256" key="4">
    <source>
        <dbReference type="ARBA" id="ARBA00023163"/>
    </source>
</evidence>
<reference evidence="8" key="1">
    <citation type="submission" date="2011-04" db="EMBL/GenBank/DDBJ databases">
        <title>Evolution of plant cell wall degrading machinery underlies the functional diversity of forest fungi.</title>
        <authorList>
            <consortium name="US DOE Joint Genome Institute (JGI-PGF)"/>
            <person name="Eastwood D.C."/>
            <person name="Floudas D."/>
            <person name="Binder M."/>
            <person name="Majcherczyk A."/>
            <person name="Schneider P."/>
            <person name="Aerts A."/>
            <person name="Asiegbu F.O."/>
            <person name="Baker S.E."/>
            <person name="Barry K."/>
            <person name="Bendiksby M."/>
            <person name="Blumentritt M."/>
            <person name="Coutinho P.M."/>
            <person name="Cullen D."/>
            <person name="Cullen D."/>
            <person name="Gathman A."/>
            <person name="Goodell B."/>
            <person name="Henrissat B."/>
            <person name="Ihrmark K."/>
            <person name="Kauserud H."/>
            <person name="Kohler A."/>
            <person name="LaButti K."/>
            <person name="Lapidus A."/>
            <person name="Lavin J.L."/>
            <person name="Lee Y.-H."/>
            <person name="Lindquist E."/>
            <person name="Lilly W."/>
            <person name="Lucas S."/>
            <person name="Morin E."/>
            <person name="Murat C."/>
            <person name="Oguiza J.A."/>
            <person name="Park J."/>
            <person name="Pisabarro A.G."/>
            <person name="Riley R."/>
            <person name="Rosling A."/>
            <person name="Salamov A."/>
            <person name="Schmidt O."/>
            <person name="Schmutz J."/>
            <person name="Skrede I."/>
            <person name="Stenlid J."/>
            <person name="Wiebenga A."/>
            <person name="Xie X."/>
            <person name="Kues U."/>
            <person name="Hibbett D.S."/>
            <person name="Hoffmeister D."/>
            <person name="Hogberg N."/>
            <person name="Martin F."/>
            <person name="Grigoriev I.V."/>
            <person name="Watkinson S.C."/>
        </authorList>
    </citation>
    <scope>NUCLEOTIDE SEQUENCE</scope>
    <source>
        <strain evidence="8">S7.9</strain>
    </source>
</reference>
<proteinExistence type="predicted"/>
<dbReference type="InterPro" id="IPR001138">
    <property type="entry name" value="Zn2Cys6_DnaBD"/>
</dbReference>
<dbReference type="GO" id="GO:0000976">
    <property type="term" value="F:transcription cis-regulatory region binding"/>
    <property type="evidence" value="ECO:0007669"/>
    <property type="project" value="TreeGrafter"/>
</dbReference>
<dbReference type="GO" id="GO:0000981">
    <property type="term" value="F:DNA-binding transcription factor activity, RNA polymerase II-specific"/>
    <property type="evidence" value="ECO:0007669"/>
    <property type="project" value="InterPro"/>
</dbReference>
<evidence type="ECO:0000256" key="5">
    <source>
        <dbReference type="ARBA" id="ARBA00023242"/>
    </source>
</evidence>
<dbReference type="KEGG" id="sla:SERLADRAFT_462199"/>
<dbReference type="EMBL" id="GL945431">
    <property type="protein sequence ID" value="EGO27926.1"/>
    <property type="molecule type" value="Genomic_DNA"/>
</dbReference>
<dbReference type="Proteomes" id="UP000008064">
    <property type="component" value="Unassembled WGS sequence"/>
</dbReference>
<dbReference type="CDD" id="cd12148">
    <property type="entry name" value="fungal_TF_MHR"/>
    <property type="match status" value="1"/>
</dbReference>
<dbReference type="RefSeq" id="XP_007316017.1">
    <property type="nucleotide sequence ID" value="XM_007315955.1"/>
</dbReference>
<protein>
    <recommendedName>
        <fullName evidence="7">Zn(2)-C6 fungal-type domain-containing protein</fullName>
    </recommendedName>
</protein>
<dbReference type="SMART" id="SM00066">
    <property type="entry name" value="GAL4"/>
    <property type="match status" value="1"/>
</dbReference>
<dbReference type="GeneID" id="18818329"/>
<evidence type="ECO:0000256" key="6">
    <source>
        <dbReference type="SAM" id="MobiDB-lite"/>
    </source>
</evidence>
<sequence>MSALELHPGSSSSTGTRSSPRTIPAKRAKAAQACTSCRKHKTRCEMLDGDSCGYQCHRCKVLNLPCSFETSGAPCSENDLPPATRARLSDDNSTSRHHPSPSFPKFAQDIAMDDSVSSSPWNTSNTEQQPLTTRPMPQYRSQSNDDMDLLHPEGLFPIQQRPWGFLKLPGGFDGTTVPMLAMQALTRAVPNEEPLKNKVEISLLHILGKDKVKHLLDIFEERYSPWLNLQPSQRTEGPLLRLAQCCVASRHLDLPIKTIVAPQLYRLAEEVVFKQIFSPLPSTDSIHAMLILSMWEPVDDPTHRETKDGRLMASSAVSMAMNLRLSEAMVYAKTLREQTKDPSDTSAAELAEAVDKARLWFSLTNSESMLCIGTRRDPMSRCKDLIHDAIDSSSLSTIGAGRDLRLSLLSQIFATTEHGLSIRLLSIGDLGKFYKEILDTLMKMDNLERLASPLSVLAEHEVFYFHMLQVIYQWCRLLFLVHALMETKNIISKHHHEIPWFLLAEHNGINLARSWGQQALVLSEGILITSLSRPELALLSSAPDNFFSMITLATFFVVLSKWSMLQNTGEQLPGSSDSILAKTIERLSQVACSPDHAPARCAQLINACVLSFRRRASEKTESEPLERSALILEHFNTAARNFTERVASTSSPSPFVTGEGMSQVFPSSFPINDPNYFMNSDIFLDNNFWASFMANLSEGSSG</sequence>
<dbReference type="HOGENOM" id="CLU_026728_0_0_1"/>
<dbReference type="SUPFAM" id="SSF57701">
    <property type="entry name" value="Zn2/Cys6 DNA-binding domain"/>
    <property type="match status" value="1"/>
</dbReference>
<dbReference type="PROSITE" id="PS00463">
    <property type="entry name" value="ZN2_CY6_FUNGAL_1"/>
    <property type="match status" value="1"/>
</dbReference>
<dbReference type="OrthoDB" id="2595934at2759"/>
<feature type="domain" description="Zn(2)-C6 fungal-type" evidence="7">
    <location>
        <begin position="33"/>
        <end position="68"/>
    </location>
</feature>
<feature type="compositionally biased region" description="Low complexity" evidence="6">
    <location>
        <begin position="8"/>
        <end position="21"/>
    </location>
</feature>
<feature type="region of interest" description="Disordered" evidence="6">
    <location>
        <begin position="73"/>
        <end position="146"/>
    </location>
</feature>
<dbReference type="CDD" id="cd00067">
    <property type="entry name" value="GAL4"/>
    <property type="match status" value="1"/>
</dbReference>